<proteinExistence type="predicted"/>
<dbReference type="AlphaFoldDB" id="A0AAD7ILI0"/>
<dbReference type="Proteomes" id="UP001215280">
    <property type="component" value="Unassembled WGS sequence"/>
</dbReference>
<keyword evidence="1" id="KW-0812">Transmembrane</keyword>
<evidence type="ECO:0000313" key="2">
    <source>
        <dbReference type="EMBL" id="KAJ7744234.1"/>
    </source>
</evidence>
<accession>A0AAD7ILI0</accession>
<dbReference type="EMBL" id="JARJLG010000108">
    <property type="protein sequence ID" value="KAJ7744234.1"/>
    <property type="molecule type" value="Genomic_DNA"/>
</dbReference>
<sequence>MADVHADSARLITLFIGCVLYGILLTTFAPCIRSLLFSPTENVLMFLVSSFGIVLSLQDVINIFIDYDDLEGLSSFTQP</sequence>
<comment type="caution">
    <text evidence="2">The sequence shown here is derived from an EMBL/GenBank/DDBJ whole genome shotgun (WGS) entry which is preliminary data.</text>
</comment>
<protein>
    <submittedName>
        <fullName evidence="2">Uncharacterized protein</fullName>
    </submittedName>
</protein>
<keyword evidence="1" id="KW-0472">Membrane</keyword>
<reference evidence="2" key="1">
    <citation type="submission" date="2023-03" db="EMBL/GenBank/DDBJ databases">
        <title>Massive genome expansion in bonnet fungi (Mycena s.s.) driven by repeated elements and novel gene families across ecological guilds.</title>
        <authorList>
            <consortium name="Lawrence Berkeley National Laboratory"/>
            <person name="Harder C.B."/>
            <person name="Miyauchi S."/>
            <person name="Viragh M."/>
            <person name="Kuo A."/>
            <person name="Thoen E."/>
            <person name="Andreopoulos B."/>
            <person name="Lu D."/>
            <person name="Skrede I."/>
            <person name="Drula E."/>
            <person name="Henrissat B."/>
            <person name="Morin E."/>
            <person name="Kohler A."/>
            <person name="Barry K."/>
            <person name="LaButti K."/>
            <person name="Morin E."/>
            <person name="Salamov A."/>
            <person name="Lipzen A."/>
            <person name="Mereny Z."/>
            <person name="Hegedus B."/>
            <person name="Baldrian P."/>
            <person name="Stursova M."/>
            <person name="Weitz H."/>
            <person name="Taylor A."/>
            <person name="Grigoriev I.V."/>
            <person name="Nagy L.G."/>
            <person name="Martin F."/>
            <person name="Kauserud H."/>
        </authorList>
    </citation>
    <scope>NUCLEOTIDE SEQUENCE</scope>
    <source>
        <strain evidence="2">CBHHK188m</strain>
    </source>
</reference>
<organism evidence="2 3">
    <name type="scientific">Mycena maculata</name>
    <dbReference type="NCBI Taxonomy" id="230809"/>
    <lineage>
        <taxon>Eukaryota</taxon>
        <taxon>Fungi</taxon>
        <taxon>Dikarya</taxon>
        <taxon>Basidiomycota</taxon>
        <taxon>Agaricomycotina</taxon>
        <taxon>Agaricomycetes</taxon>
        <taxon>Agaricomycetidae</taxon>
        <taxon>Agaricales</taxon>
        <taxon>Marasmiineae</taxon>
        <taxon>Mycenaceae</taxon>
        <taxon>Mycena</taxon>
    </lineage>
</organism>
<feature type="transmembrane region" description="Helical" evidence="1">
    <location>
        <begin position="12"/>
        <end position="32"/>
    </location>
</feature>
<feature type="transmembrane region" description="Helical" evidence="1">
    <location>
        <begin position="44"/>
        <end position="65"/>
    </location>
</feature>
<evidence type="ECO:0000256" key="1">
    <source>
        <dbReference type="SAM" id="Phobius"/>
    </source>
</evidence>
<keyword evidence="1" id="KW-1133">Transmembrane helix</keyword>
<evidence type="ECO:0000313" key="3">
    <source>
        <dbReference type="Proteomes" id="UP001215280"/>
    </source>
</evidence>
<keyword evidence="3" id="KW-1185">Reference proteome</keyword>
<name>A0AAD7ILI0_9AGAR</name>
<gene>
    <name evidence="2" type="ORF">DFH07DRAFT_963764</name>
</gene>